<reference evidence="3" key="1">
    <citation type="submission" date="2021-01" db="EMBL/GenBank/DDBJ databases">
        <authorList>
            <person name="Corre E."/>
            <person name="Pelletier E."/>
            <person name="Niang G."/>
            <person name="Scheremetjew M."/>
            <person name="Finn R."/>
            <person name="Kale V."/>
            <person name="Holt S."/>
            <person name="Cochrane G."/>
            <person name="Meng A."/>
            <person name="Brown T."/>
            <person name="Cohen L."/>
        </authorList>
    </citation>
    <scope>NUCLEOTIDE SEQUENCE</scope>
    <source>
        <strain evidence="3">NIES-2562</strain>
    </source>
</reference>
<dbReference type="Pfam" id="PF02811">
    <property type="entry name" value="PHP"/>
    <property type="match status" value="1"/>
</dbReference>
<evidence type="ECO:0000256" key="1">
    <source>
        <dbReference type="SAM" id="MobiDB-lite"/>
    </source>
</evidence>
<proteinExistence type="predicted"/>
<dbReference type="SMART" id="SM00481">
    <property type="entry name" value="POLIIIAc"/>
    <property type="match status" value="1"/>
</dbReference>
<dbReference type="SUPFAM" id="SSF89550">
    <property type="entry name" value="PHP domain-like"/>
    <property type="match status" value="1"/>
</dbReference>
<organism evidence="3">
    <name type="scientific">Palpitomonas bilix</name>
    <dbReference type="NCBI Taxonomy" id="652834"/>
    <lineage>
        <taxon>Eukaryota</taxon>
        <taxon>Eukaryota incertae sedis</taxon>
    </lineage>
</organism>
<dbReference type="InterPro" id="IPR004013">
    <property type="entry name" value="PHP_dom"/>
</dbReference>
<dbReference type="SUPFAM" id="SSF52799">
    <property type="entry name" value="(Phosphotyrosine protein) phosphatases II"/>
    <property type="match status" value="1"/>
</dbReference>
<evidence type="ECO:0000259" key="2">
    <source>
        <dbReference type="SMART" id="SM00481"/>
    </source>
</evidence>
<feature type="region of interest" description="Disordered" evidence="1">
    <location>
        <begin position="524"/>
        <end position="551"/>
    </location>
</feature>
<dbReference type="PROSITE" id="PS00383">
    <property type="entry name" value="TYR_PHOSPHATASE_1"/>
    <property type="match status" value="1"/>
</dbReference>
<sequence length="606" mass="66982">MRARHSPTQLFTTDIDLHMHSLCSDGIYPPEDLYFTAKENGVQLMALTDHDTFEGCYKIRQQMSEMQASAGGSPITCSCLFGVEASAEGGKVHVLGYWLFDPRSERGGGELVRVLNAIRAGRVTRAEGILQKLEGLGMSVDMEEVVDIAGPDVIARPHIAKVLVKRGFVETEREAFDKYLADDKPAFVPLANDAFVSTPDMVKLLRNSGAFVSIAHPTYARKTEVEWKAFVKELASLPSSSRPHAIEAFHSDYDATLSASVKACAQENKLVCTIGSDYHGLPESDSEIGHVGSEPSNEDKKSLMCALRAHFLPRFWLEAPVGDMGGLAVSYDPENISGTFKMEAVKSGYRWKEEPGMEGGIIVVNKLPLGTVYRPLFLGAEGEWFSHLDVVTKVFENFGSFPSMSFNFTGTDRYYDGRNEWVRALRSVAENKRQKWSEGDFNYHHLKIFGHGSAPGEEVCSKVALMLRSLFSNEPGSIAYLHCTHGVNRSGYTALRAIQYMQEEHLLEEMDAMAASRLSMSVSDAGSDKVEGGGEKKAEDARDSMGEVNSPTRVSSAEVARILKEFEMARGLHIGRQNYVKTLYELNGVKVNADVTLPTPHEWDLH</sequence>
<dbReference type="InterPro" id="IPR016195">
    <property type="entry name" value="Pol/histidinol_Pase-like"/>
</dbReference>
<dbReference type="Gene3D" id="3.20.20.140">
    <property type="entry name" value="Metal-dependent hydrolases"/>
    <property type="match status" value="1"/>
</dbReference>
<dbReference type="EMBL" id="HBIB01011191">
    <property type="protein sequence ID" value="CAE0245048.1"/>
    <property type="molecule type" value="Transcribed_RNA"/>
</dbReference>
<accession>A0A7S3D322</accession>
<feature type="compositionally biased region" description="Basic and acidic residues" evidence="1">
    <location>
        <begin position="526"/>
        <end position="545"/>
    </location>
</feature>
<protein>
    <recommendedName>
        <fullName evidence="2">Polymerase/histidinol phosphatase N-terminal domain-containing protein</fullName>
    </recommendedName>
</protein>
<dbReference type="Gene3D" id="3.90.190.10">
    <property type="entry name" value="Protein tyrosine phosphatase superfamily"/>
    <property type="match status" value="1"/>
</dbReference>
<dbReference type="Gene3D" id="1.10.150.650">
    <property type="match status" value="1"/>
</dbReference>
<dbReference type="InterPro" id="IPR029021">
    <property type="entry name" value="Prot-tyrosine_phosphatase-like"/>
</dbReference>
<feature type="domain" description="Polymerase/histidinol phosphatase N-terminal" evidence="2">
    <location>
        <begin position="15"/>
        <end position="89"/>
    </location>
</feature>
<dbReference type="PANTHER" id="PTHR42924:SF3">
    <property type="entry name" value="POLYMERASE_HISTIDINOL PHOSPHATASE N-TERMINAL DOMAIN-CONTAINING PROTEIN"/>
    <property type="match status" value="1"/>
</dbReference>
<evidence type="ECO:0000313" key="3">
    <source>
        <dbReference type="EMBL" id="CAE0245048.1"/>
    </source>
</evidence>
<dbReference type="GO" id="GO:0035312">
    <property type="term" value="F:5'-3' DNA exonuclease activity"/>
    <property type="evidence" value="ECO:0007669"/>
    <property type="project" value="TreeGrafter"/>
</dbReference>
<dbReference type="PANTHER" id="PTHR42924">
    <property type="entry name" value="EXONUCLEASE"/>
    <property type="match status" value="1"/>
</dbReference>
<dbReference type="GO" id="GO:0004534">
    <property type="term" value="F:5'-3' RNA exonuclease activity"/>
    <property type="evidence" value="ECO:0007669"/>
    <property type="project" value="TreeGrafter"/>
</dbReference>
<dbReference type="InterPro" id="IPR016130">
    <property type="entry name" value="Tyr_Pase_AS"/>
</dbReference>
<dbReference type="InterPro" id="IPR052018">
    <property type="entry name" value="PHP_domain"/>
</dbReference>
<dbReference type="AlphaFoldDB" id="A0A7S3D322"/>
<gene>
    <name evidence="3" type="ORF">PBIL07802_LOCUS7228</name>
</gene>
<dbReference type="InterPro" id="IPR003141">
    <property type="entry name" value="Pol/His_phosphatase_N"/>
</dbReference>
<name>A0A7S3D322_9EUKA</name>